<keyword evidence="2" id="KW-1185">Reference proteome</keyword>
<evidence type="ECO:0000313" key="1">
    <source>
        <dbReference type="EMBL" id="KAJ0091219.1"/>
    </source>
</evidence>
<dbReference type="Proteomes" id="UP001164250">
    <property type="component" value="Chromosome 8"/>
</dbReference>
<name>A0ACC1AX05_9ROSI</name>
<reference evidence="2" key="1">
    <citation type="journal article" date="2023" name="G3 (Bethesda)">
        <title>Genome assembly and association tests identify interacting loci associated with vigor, precocity, and sex in interspecific pistachio rootstocks.</title>
        <authorList>
            <person name="Palmer W."/>
            <person name="Jacygrad E."/>
            <person name="Sagayaradj S."/>
            <person name="Cavanaugh K."/>
            <person name="Han R."/>
            <person name="Bertier L."/>
            <person name="Beede B."/>
            <person name="Kafkas S."/>
            <person name="Golino D."/>
            <person name="Preece J."/>
            <person name="Michelmore R."/>
        </authorList>
    </citation>
    <scope>NUCLEOTIDE SEQUENCE [LARGE SCALE GENOMIC DNA]</scope>
</reference>
<gene>
    <name evidence="1" type="ORF">Patl1_12541</name>
</gene>
<proteinExistence type="predicted"/>
<sequence length="190" mass="21002">MTVAVLNPQDVLKQNRFSKQPLISSPETKYPKNSYPNLNRSNRAQSTRGKRSPPRNQNTSPPSRGVVAPKLPAKSNLVMGQVKILKRGEELTKPTPIPAPEPVKKMTKKRQDPDLGSTERLGPDPESVPIQIRLTESKDRVASFYAGSAFIASPPPSSLPLPAFFTKKTVTVKHDDATSDLRRILKLDML</sequence>
<comment type="caution">
    <text evidence="1">The sequence shown here is derived from an EMBL/GenBank/DDBJ whole genome shotgun (WGS) entry which is preliminary data.</text>
</comment>
<evidence type="ECO:0000313" key="2">
    <source>
        <dbReference type="Proteomes" id="UP001164250"/>
    </source>
</evidence>
<dbReference type="EMBL" id="CM047904">
    <property type="protein sequence ID" value="KAJ0091219.1"/>
    <property type="molecule type" value="Genomic_DNA"/>
</dbReference>
<organism evidence="1 2">
    <name type="scientific">Pistacia atlantica</name>
    <dbReference type="NCBI Taxonomy" id="434234"/>
    <lineage>
        <taxon>Eukaryota</taxon>
        <taxon>Viridiplantae</taxon>
        <taxon>Streptophyta</taxon>
        <taxon>Embryophyta</taxon>
        <taxon>Tracheophyta</taxon>
        <taxon>Spermatophyta</taxon>
        <taxon>Magnoliopsida</taxon>
        <taxon>eudicotyledons</taxon>
        <taxon>Gunneridae</taxon>
        <taxon>Pentapetalae</taxon>
        <taxon>rosids</taxon>
        <taxon>malvids</taxon>
        <taxon>Sapindales</taxon>
        <taxon>Anacardiaceae</taxon>
        <taxon>Pistacia</taxon>
    </lineage>
</organism>
<protein>
    <submittedName>
        <fullName evidence="1">Uncharacterized protein</fullName>
    </submittedName>
</protein>
<accession>A0ACC1AX05</accession>